<dbReference type="ExpressionAtlas" id="A0A077RXV2">
    <property type="expression patterns" value="baseline and differential"/>
</dbReference>
<evidence type="ECO:0008006" key="2">
    <source>
        <dbReference type="Google" id="ProtNLM"/>
    </source>
</evidence>
<gene>
    <name evidence="1" type="ORF">TRAES_3BF091600180CFD_c1</name>
</gene>
<dbReference type="HOGENOM" id="CLU_1819375_0_0_1"/>
<accession>A0A077RXV2</accession>
<dbReference type="PANTHER" id="PTHR46971">
    <property type="entry name" value="CALCINEURIN B SUBUNIT (PROTEIN PHOSPHATASE 2B REGULATORY SUBUNIT)-LIKE PROTEIN"/>
    <property type="match status" value="1"/>
</dbReference>
<dbReference type="InterPro" id="IPR013083">
    <property type="entry name" value="Znf_RING/FYVE/PHD"/>
</dbReference>
<dbReference type="Gene3D" id="3.30.40.10">
    <property type="entry name" value="Zinc/RING finger domain, C3HC4 (zinc finger)"/>
    <property type="match status" value="1"/>
</dbReference>
<protein>
    <recommendedName>
        <fullName evidence="2">EF-hand domain-containing protein</fullName>
    </recommendedName>
</protein>
<dbReference type="AlphaFoldDB" id="A0A077RXV2"/>
<dbReference type="PANTHER" id="PTHR46971:SF1">
    <property type="entry name" value="CALCINEURIN B SUBUNIT (PROTEIN PHOSPHATASE 2B REGULATORY SUBUNIT)-LIKE PROTEIN"/>
    <property type="match status" value="1"/>
</dbReference>
<evidence type="ECO:0000313" key="1">
    <source>
        <dbReference type="EMBL" id="CDM85676.1"/>
    </source>
</evidence>
<organism evidence="1">
    <name type="scientific">Triticum aestivum</name>
    <name type="common">Wheat</name>
    <dbReference type="NCBI Taxonomy" id="4565"/>
    <lineage>
        <taxon>Eukaryota</taxon>
        <taxon>Viridiplantae</taxon>
        <taxon>Streptophyta</taxon>
        <taxon>Embryophyta</taxon>
        <taxon>Tracheophyta</taxon>
        <taxon>Spermatophyta</taxon>
        <taxon>Magnoliopsida</taxon>
        <taxon>Liliopsida</taxon>
        <taxon>Poales</taxon>
        <taxon>Poaceae</taxon>
        <taxon>BOP clade</taxon>
        <taxon>Pooideae</taxon>
        <taxon>Triticodae</taxon>
        <taxon>Triticeae</taxon>
        <taxon>Triticinae</taxon>
        <taxon>Triticum</taxon>
    </lineage>
</organism>
<name>A0A077RXV2_WHEAT</name>
<reference evidence="1" key="1">
    <citation type="journal article" date="2014" name="Science">
        <title>Structural and functional partitioning of bread wheat chromosome 3B.</title>
        <authorList>
            <person name="Choulet F."/>
            <person name="Alberti A."/>
            <person name="Theil S."/>
            <person name="Glover N."/>
            <person name="Barbe V."/>
            <person name="Daron J."/>
            <person name="Pingault L."/>
            <person name="Sourdille P."/>
            <person name="Couloux A."/>
            <person name="Paux E."/>
            <person name="Leroy P."/>
            <person name="Mangenot S."/>
            <person name="Guilhot N."/>
            <person name="Le Gouis J."/>
            <person name="Balfourier F."/>
            <person name="Alaux M."/>
            <person name="Jamilloux V."/>
            <person name="Poulain J."/>
            <person name="Durand C."/>
            <person name="Bellec A."/>
            <person name="Gaspin C."/>
            <person name="Safar J."/>
            <person name="Dolezel J."/>
            <person name="Rogers J."/>
            <person name="Vandepoele K."/>
            <person name="Aury J.M."/>
            <person name="Mayer K."/>
            <person name="Berges H."/>
            <person name="Quesneville H."/>
            <person name="Wincker P."/>
            <person name="Feuillet C."/>
        </authorList>
    </citation>
    <scope>NUCLEOTIDE SEQUENCE</scope>
</reference>
<proteinExistence type="predicted"/>
<sequence>MDGEVLTAFDVCCFPVWCPCYVHEHKEGTQACLQRFCQLDRSAKGFISEDKYLSVPEFSTNPLSQPPELCFQCCHSDSEMQEEQLTGAPEVVMWDPLEQLVLAVDFDGRVTRSIAPLSGGMYYSDFIPYVNSYTEIYMYYSD</sequence>
<dbReference type="EMBL" id="HG670306">
    <property type="protein sequence ID" value="CDM85676.1"/>
    <property type="molecule type" value="Genomic_DNA"/>
</dbReference>
<dbReference type="SUPFAM" id="SSF57850">
    <property type="entry name" value="RING/U-box"/>
    <property type="match status" value="1"/>
</dbReference>